<dbReference type="InterPro" id="IPR029030">
    <property type="entry name" value="Caspase-like_dom_sf"/>
</dbReference>
<accession>A0A367ZQA1</accession>
<dbReference type="InterPro" id="IPR025493">
    <property type="entry name" value="DUF4384"/>
</dbReference>
<dbReference type="GO" id="GO:0004197">
    <property type="term" value="F:cysteine-type endopeptidase activity"/>
    <property type="evidence" value="ECO:0007669"/>
    <property type="project" value="InterPro"/>
</dbReference>
<comment type="caution">
    <text evidence="3">The sequence shown here is derived from an EMBL/GenBank/DDBJ whole genome shotgun (WGS) entry which is preliminary data.</text>
</comment>
<evidence type="ECO:0000313" key="3">
    <source>
        <dbReference type="EMBL" id="RCK80308.1"/>
    </source>
</evidence>
<dbReference type="AlphaFoldDB" id="A0A367ZQA1"/>
<evidence type="ECO:0000259" key="1">
    <source>
        <dbReference type="Pfam" id="PF00656"/>
    </source>
</evidence>
<name>A0A367ZQA1_9BACT</name>
<dbReference type="GO" id="GO:0006508">
    <property type="term" value="P:proteolysis"/>
    <property type="evidence" value="ECO:0007669"/>
    <property type="project" value="InterPro"/>
</dbReference>
<dbReference type="PANTHER" id="PTHR48104">
    <property type="entry name" value="METACASPASE-4"/>
    <property type="match status" value="1"/>
</dbReference>
<dbReference type="Pfam" id="PF14326">
    <property type="entry name" value="DUF4384"/>
    <property type="match status" value="1"/>
</dbReference>
<proteinExistence type="predicted"/>
<dbReference type="PANTHER" id="PTHR48104:SF30">
    <property type="entry name" value="METACASPASE-1"/>
    <property type="match status" value="1"/>
</dbReference>
<dbReference type="Pfam" id="PF00656">
    <property type="entry name" value="Peptidase_C14"/>
    <property type="match status" value="1"/>
</dbReference>
<dbReference type="SUPFAM" id="SSF52129">
    <property type="entry name" value="Caspase-like"/>
    <property type="match status" value="1"/>
</dbReference>
<evidence type="ECO:0000259" key="2">
    <source>
        <dbReference type="Pfam" id="PF14326"/>
    </source>
</evidence>
<dbReference type="GO" id="GO:0005737">
    <property type="term" value="C:cytoplasm"/>
    <property type="evidence" value="ECO:0007669"/>
    <property type="project" value="TreeGrafter"/>
</dbReference>
<feature type="domain" description="DUF4384" evidence="2">
    <location>
        <begin position="461"/>
        <end position="537"/>
    </location>
</feature>
<dbReference type="PROSITE" id="PS00018">
    <property type="entry name" value="EF_HAND_1"/>
    <property type="match status" value="1"/>
</dbReference>
<dbReference type="Gene3D" id="3.40.50.1460">
    <property type="match status" value="1"/>
</dbReference>
<organism evidence="3 4">
    <name type="scientific">Candidatus Ozemobacter sibiricus</name>
    <dbReference type="NCBI Taxonomy" id="2268124"/>
    <lineage>
        <taxon>Bacteria</taxon>
        <taxon>Candidatus Ozemobacteria</taxon>
        <taxon>Candidatus Ozemobacterales</taxon>
        <taxon>Candidatus Ozemobacteraceae</taxon>
        <taxon>Candidatus Ozemobacter</taxon>
    </lineage>
</organism>
<reference evidence="3 4" key="1">
    <citation type="submission" date="2018-05" db="EMBL/GenBank/DDBJ databases">
        <title>A metagenomic window into the 2 km-deep terrestrial subsurface aquifer revealed taxonomically and functionally diverse microbial community comprising novel uncultured bacterial lineages.</title>
        <authorList>
            <person name="Kadnikov V.V."/>
            <person name="Mardanov A.V."/>
            <person name="Beletsky A.V."/>
            <person name="Banks D."/>
            <person name="Pimenov N.V."/>
            <person name="Frank Y.A."/>
            <person name="Karnachuk O.V."/>
            <person name="Ravin N.V."/>
        </authorList>
    </citation>
    <scope>NUCLEOTIDE SEQUENCE [LARGE SCALE GENOMIC DNA]</scope>
    <source>
        <strain evidence="3">BY5</strain>
    </source>
</reference>
<dbReference type="InterPro" id="IPR011600">
    <property type="entry name" value="Pept_C14_caspase"/>
</dbReference>
<gene>
    <name evidence="3" type="ORF">OZSIB_3490</name>
</gene>
<dbReference type="InterPro" id="IPR050452">
    <property type="entry name" value="Metacaspase"/>
</dbReference>
<dbReference type="Proteomes" id="UP000252355">
    <property type="component" value="Unassembled WGS sequence"/>
</dbReference>
<dbReference type="EMBL" id="QOQW01000007">
    <property type="protein sequence ID" value="RCK80308.1"/>
    <property type="molecule type" value="Genomic_DNA"/>
</dbReference>
<feature type="domain" description="Peptidase C14 caspase" evidence="1">
    <location>
        <begin position="38"/>
        <end position="302"/>
    </location>
</feature>
<protein>
    <submittedName>
        <fullName evidence="3">Metacaspase</fullName>
    </submittedName>
</protein>
<sequence>MSHPKLVPTRQMVALLATALVVVASGWWSAPAEAARPKKALLVGIGNYPHPPSRLLGPVADCRAIQTILRSDRFGFKPEDIRTLFDEQATYENILRGIAEHLIRGTGPGDLAVFYYSGHGTYITDTNQDEPDGRDEALCPYDLQPTGENYLIDDLLRRYFRLLHDRELVVILDCCHSGSTHRALGGPQGTPKYLRAALPNPAIPRNQAEQFGPRRFGLREEDGRDSNPRQIYFGASRDIETALEVDMGSPPTRRGVFTTALEAGLAGPADQDGDQIITYGELFRFVRDHISRGGFAQIPQCDPSPEGPTVPILNQPFLGHTTAAAGGGASSAAPPPPAVEPAAPAVRPVNAEILSVEIEGIQTEAAREAFARLPFVRLANPVAVPDVTIQIRKDGPDLQGKVLDSSRLVIETATAPAMAGLVARLGPTLEARFLQKKLAHLTVPASDFKASLRLLNASTPVRKGEKVQFEFTVSHDCHVYLVDIQPDGTVNLLFPNPFQKDNFVKAGTHRLPAPGARYHFKVGGPFGRELVKLIAASDAEAARRLGLPVPDTGFVSKAGDPGAPRSAARDLVFEVVEQVGEVASGPQHPLALAEVIYQTQP</sequence>
<dbReference type="InterPro" id="IPR018247">
    <property type="entry name" value="EF_Hand_1_Ca_BS"/>
</dbReference>
<evidence type="ECO:0000313" key="4">
    <source>
        <dbReference type="Proteomes" id="UP000252355"/>
    </source>
</evidence>